<proteinExistence type="predicted"/>
<protein>
    <submittedName>
        <fullName evidence="1">Transglutaminase-like cysteine proteinase BTLCP</fullName>
    </submittedName>
</protein>
<sequence length="114" mass="13420">MDLETILQDVLDKAHRGHRYVADREQYQRPEHWQTGLIGDCEDFALWCRNQLAVRGVSSELLWCRTETGEQHMALYAQGWVLDNRSKWVRRSQDVNYTWLGLGEPDGTWREVTA</sequence>
<accession>A0A1H6ZDF7</accession>
<dbReference type="Gene3D" id="3.10.620.30">
    <property type="match status" value="1"/>
</dbReference>
<reference evidence="2" key="1">
    <citation type="submission" date="2016-10" db="EMBL/GenBank/DDBJ databases">
        <authorList>
            <person name="Varghese N."/>
            <person name="Submissions S."/>
        </authorList>
    </citation>
    <scope>NUCLEOTIDE SEQUENCE [LARGE SCALE GENOMIC DNA]</scope>
    <source>
        <strain evidence="2">LMG 25967</strain>
    </source>
</reference>
<dbReference type="AlphaFoldDB" id="A0A1H6ZDF7"/>
<keyword evidence="2" id="KW-1185">Reference proteome</keyword>
<organism evidence="1 2">
    <name type="scientific">Pseudomonas linyingensis</name>
    <dbReference type="NCBI Taxonomy" id="915471"/>
    <lineage>
        <taxon>Bacteria</taxon>
        <taxon>Pseudomonadati</taxon>
        <taxon>Pseudomonadota</taxon>
        <taxon>Gammaproteobacteria</taxon>
        <taxon>Pseudomonadales</taxon>
        <taxon>Pseudomonadaceae</taxon>
        <taxon>Pseudomonas</taxon>
    </lineage>
</organism>
<dbReference type="OrthoDB" id="2591886at2"/>
<name>A0A1H6ZDF7_9PSED</name>
<dbReference type="STRING" id="915471.SAMN05216201_10995"/>
<dbReference type="InterPro" id="IPR010319">
    <property type="entry name" value="Transglutaminase-like_Cys_pept"/>
</dbReference>
<dbReference type="RefSeq" id="WP_090311384.1">
    <property type="nucleotide sequence ID" value="NZ_FNZE01000009.1"/>
</dbReference>
<evidence type="ECO:0000313" key="1">
    <source>
        <dbReference type="EMBL" id="SEJ46885.1"/>
    </source>
</evidence>
<evidence type="ECO:0000313" key="2">
    <source>
        <dbReference type="Proteomes" id="UP000242930"/>
    </source>
</evidence>
<dbReference type="Pfam" id="PF06035">
    <property type="entry name" value="Peptidase_C93"/>
    <property type="match status" value="1"/>
</dbReference>
<dbReference type="Proteomes" id="UP000242930">
    <property type="component" value="Unassembled WGS sequence"/>
</dbReference>
<dbReference type="EMBL" id="FNZE01000009">
    <property type="protein sequence ID" value="SEJ46885.1"/>
    <property type="molecule type" value="Genomic_DNA"/>
</dbReference>
<gene>
    <name evidence="1" type="ORF">SAMN05216201_10995</name>
</gene>